<dbReference type="Proteomes" id="UP000774130">
    <property type="component" value="Unassembled WGS sequence"/>
</dbReference>
<dbReference type="PROSITE" id="PS50263">
    <property type="entry name" value="CN_HYDROLASE"/>
    <property type="match status" value="1"/>
</dbReference>
<name>A0ABS6TBX4_9ENTE</name>
<gene>
    <name evidence="3" type="ORF">KUA55_06910</name>
</gene>
<comment type="similarity">
    <text evidence="1">Belongs to the carbon-nitrogen hydrolase superfamily. NIT1/NIT2 family.</text>
</comment>
<keyword evidence="4" id="KW-1185">Reference proteome</keyword>
<dbReference type="EMBL" id="JAHUZB010000003">
    <property type="protein sequence ID" value="MBV7390402.1"/>
    <property type="molecule type" value="Genomic_DNA"/>
</dbReference>
<evidence type="ECO:0000256" key="1">
    <source>
        <dbReference type="ARBA" id="ARBA00010613"/>
    </source>
</evidence>
<evidence type="ECO:0000259" key="2">
    <source>
        <dbReference type="PROSITE" id="PS50263"/>
    </source>
</evidence>
<feature type="domain" description="CN hydrolase" evidence="2">
    <location>
        <begin position="1"/>
        <end position="237"/>
    </location>
</feature>
<organism evidence="3 4">
    <name type="scientific">Enterococcus alishanensis</name>
    <dbReference type="NCBI Taxonomy" id="1303817"/>
    <lineage>
        <taxon>Bacteria</taxon>
        <taxon>Bacillati</taxon>
        <taxon>Bacillota</taxon>
        <taxon>Bacilli</taxon>
        <taxon>Lactobacillales</taxon>
        <taxon>Enterococcaceae</taxon>
        <taxon>Enterococcus</taxon>
    </lineage>
</organism>
<dbReference type="RefSeq" id="WP_218325470.1">
    <property type="nucleotide sequence ID" value="NZ_JAHUZB010000003.1"/>
</dbReference>
<dbReference type="PANTHER" id="PTHR23088">
    <property type="entry name" value="NITRILASE-RELATED"/>
    <property type="match status" value="1"/>
</dbReference>
<keyword evidence="3" id="KW-0378">Hydrolase</keyword>
<protein>
    <submittedName>
        <fullName evidence="3">Carbon-nitrogen family hydrolase</fullName>
    </submittedName>
</protein>
<comment type="caution">
    <text evidence="3">The sequence shown here is derived from an EMBL/GenBank/DDBJ whole genome shotgun (WGS) entry which is preliminary data.</text>
</comment>
<dbReference type="CDD" id="cd07583">
    <property type="entry name" value="nitrilase_5"/>
    <property type="match status" value="1"/>
</dbReference>
<evidence type="ECO:0000313" key="4">
    <source>
        <dbReference type="Proteomes" id="UP000774130"/>
    </source>
</evidence>
<evidence type="ECO:0000313" key="3">
    <source>
        <dbReference type="EMBL" id="MBV7390402.1"/>
    </source>
</evidence>
<dbReference type="Pfam" id="PF00795">
    <property type="entry name" value="CN_hydrolase"/>
    <property type="match status" value="1"/>
</dbReference>
<accession>A0ABS6TBX4</accession>
<proteinExistence type="inferred from homology"/>
<sequence length="258" mass="29601">MKITVMQIDLAFGEPEKNFAHIKEIFSQQTFQPNQLVVLPEMWNTAYDLTRLSEIADEEGMETQVFFAELAQTHQIYIVAGSIARKVGAEFFNTAYTFNPKGEIVGDYDKVHLFGLMAEDQYLAAGDQATSFDWAGHQVSTVICYDLRFPEWFRKQGTTGTELFVVPAQWPKQRIQVWRKLLQARAIENQCYVLGVNRVGSDPNNQFNGHSMLADPFGEIVMELGENETVLQTEIDFSRLKEARKDIPVFNDRRPELY</sequence>
<dbReference type="GO" id="GO:0016787">
    <property type="term" value="F:hydrolase activity"/>
    <property type="evidence" value="ECO:0007669"/>
    <property type="project" value="UniProtKB-KW"/>
</dbReference>
<dbReference type="InterPro" id="IPR003010">
    <property type="entry name" value="C-N_Hydrolase"/>
</dbReference>
<dbReference type="PANTHER" id="PTHR23088:SF27">
    <property type="entry name" value="DEAMINATED GLUTATHIONE AMIDASE"/>
    <property type="match status" value="1"/>
</dbReference>
<reference evidence="3 4" key="1">
    <citation type="submission" date="2021-06" db="EMBL/GenBank/DDBJ databases">
        <title>Enterococcus alishanensis sp. nov., a novel lactic acid bacterium isolated from fresh coffee beans.</title>
        <authorList>
            <person name="Chen Y.-S."/>
        </authorList>
    </citation>
    <scope>NUCLEOTIDE SEQUENCE [LARGE SCALE GENOMIC DNA]</scope>
    <source>
        <strain evidence="3 4">ALS3</strain>
    </source>
</reference>